<dbReference type="SUPFAM" id="SSF53335">
    <property type="entry name" value="S-adenosyl-L-methionine-dependent methyltransferases"/>
    <property type="match status" value="1"/>
</dbReference>
<keyword evidence="5 6" id="KW-0949">S-adenosyl-L-methionine</keyword>
<dbReference type="PANTHER" id="PTHR31760">
    <property type="entry name" value="S-ADENOSYL-L-METHIONINE-DEPENDENT METHYLTRANSFERASES SUPERFAMILY PROTEIN"/>
    <property type="match status" value="1"/>
</dbReference>
<evidence type="ECO:0000256" key="4">
    <source>
        <dbReference type="ARBA" id="ARBA00022679"/>
    </source>
</evidence>
<evidence type="ECO:0000256" key="2">
    <source>
        <dbReference type="ARBA" id="ARBA00022552"/>
    </source>
</evidence>
<dbReference type="NCBIfam" id="TIGR00138">
    <property type="entry name" value="rsmG_gidB"/>
    <property type="match status" value="1"/>
</dbReference>
<dbReference type="InterPro" id="IPR003682">
    <property type="entry name" value="rRNA_ssu_MeTfrase_G"/>
</dbReference>
<sequence length="221" mass="24225">MDTARLQWGLSQVTSSDIQEALAEAGLQPLSTSSLDSLKVYLDLLLKWNSRLNLTAIREPEAIVRRHFIESLVGAERLPQGIKTLLDFGSGAGFPGIPIAIRRPEITVTLGESQAKKSAFLREAGRALGIPVEVYDGRIEFMPETRQFGAVALRAVDRMEEACVEALRRVETGGWLVLFATRPSVPRLIAPLKGIAWRSPVVFAGTVEEIILVGRKLAPLE</sequence>
<gene>
    <name evidence="6" type="primary">rsmG</name>
    <name evidence="7" type="ORF">C7378_2121</name>
</gene>
<evidence type="ECO:0000313" key="8">
    <source>
        <dbReference type="Proteomes" id="UP000295210"/>
    </source>
</evidence>
<name>A0A4R1L867_9BACT</name>
<dbReference type="AlphaFoldDB" id="A0A4R1L867"/>
<keyword evidence="2 6" id="KW-0698">rRNA processing</keyword>
<feature type="binding site" evidence="6">
    <location>
        <position position="94"/>
    </location>
    <ligand>
        <name>S-adenosyl-L-methionine</name>
        <dbReference type="ChEBI" id="CHEBI:59789"/>
    </ligand>
</feature>
<comment type="function">
    <text evidence="6">Specifically methylates the N7 position of a guanine in 16S rRNA.</text>
</comment>
<keyword evidence="8" id="KW-1185">Reference proteome</keyword>
<evidence type="ECO:0000256" key="3">
    <source>
        <dbReference type="ARBA" id="ARBA00022603"/>
    </source>
</evidence>
<keyword evidence="3 6" id="KW-0489">Methyltransferase</keyword>
<dbReference type="Pfam" id="PF02527">
    <property type="entry name" value="GidB"/>
    <property type="match status" value="1"/>
</dbReference>
<keyword evidence="1 6" id="KW-0963">Cytoplasm</keyword>
<comment type="caution">
    <text evidence="6">Lacks conserved residue(s) required for the propagation of feature annotation.</text>
</comment>
<feature type="binding site" evidence="6">
    <location>
        <position position="89"/>
    </location>
    <ligand>
        <name>S-adenosyl-L-methionine</name>
        <dbReference type="ChEBI" id="CHEBI:59789"/>
    </ligand>
</feature>
<dbReference type="EMBL" id="SMGK01000003">
    <property type="protein sequence ID" value="TCK72539.1"/>
    <property type="molecule type" value="Genomic_DNA"/>
</dbReference>
<dbReference type="HAMAP" id="MF_00074">
    <property type="entry name" value="16SrRNA_methyltr_G"/>
    <property type="match status" value="1"/>
</dbReference>
<evidence type="ECO:0000256" key="1">
    <source>
        <dbReference type="ARBA" id="ARBA00022490"/>
    </source>
</evidence>
<dbReference type="GO" id="GO:0005829">
    <property type="term" value="C:cytosol"/>
    <property type="evidence" value="ECO:0007669"/>
    <property type="project" value="TreeGrafter"/>
</dbReference>
<dbReference type="Proteomes" id="UP000295210">
    <property type="component" value="Unassembled WGS sequence"/>
</dbReference>
<evidence type="ECO:0000256" key="6">
    <source>
        <dbReference type="HAMAP-Rule" id="MF_00074"/>
    </source>
</evidence>
<keyword evidence="4 6" id="KW-0808">Transferase</keyword>
<organism evidence="7 8">
    <name type="scientific">Acidipila rosea</name>
    <dbReference type="NCBI Taxonomy" id="768535"/>
    <lineage>
        <taxon>Bacteria</taxon>
        <taxon>Pseudomonadati</taxon>
        <taxon>Acidobacteriota</taxon>
        <taxon>Terriglobia</taxon>
        <taxon>Terriglobales</taxon>
        <taxon>Acidobacteriaceae</taxon>
        <taxon>Acidipila</taxon>
    </lineage>
</organism>
<dbReference type="PANTHER" id="PTHR31760:SF0">
    <property type="entry name" value="S-ADENOSYL-L-METHIONINE-DEPENDENT METHYLTRANSFERASES SUPERFAMILY PROTEIN"/>
    <property type="match status" value="1"/>
</dbReference>
<proteinExistence type="inferred from homology"/>
<comment type="subcellular location">
    <subcellularLocation>
        <location evidence="6">Cytoplasm</location>
    </subcellularLocation>
</comment>
<feature type="binding site" evidence="6">
    <location>
        <begin position="139"/>
        <end position="140"/>
    </location>
    <ligand>
        <name>S-adenosyl-L-methionine</name>
        <dbReference type="ChEBI" id="CHEBI:59789"/>
    </ligand>
</feature>
<comment type="similarity">
    <text evidence="6">Belongs to the methyltransferase superfamily. RNA methyltransferase RsmG family.</text>
</comment>
<comment type="caution">
    <text evidence="7">The sequence shown here is derived from an EMBL/GenBank/DDBJ whole genome shotgun (WGS) entry which is preliminary data.</text>
</comment>
<evidence type="ECO:0000256" key="5">
    <source>
        <dbReference type="ARBA" id="ARBA00022691"/>
    </source>
</evidence>
<dbReference type="InterPro" id="IPR029063">
    <property type="entry name" value="SAM-dependent_MTases_sf"/>
</dbReference>
<accession>A0A4R1L867</accession>
<dbReference type="Gene3D" id="3.40.50.150">
    <property type="entry name" value="Vaccinia Virus protein VP39"/>
    <property type="match status" value="1"/>
</dbReference>
<dbReference type="EC" id="2.1.1.-" evidence="6"/>
<evidence type="ECO:0000313" key="7">
    <source>
        <dbReference type="EMBL" id="TCK72539.1"/>
    </source>
</evidence>
<dbReference type="GO" id="GO:0070043">
    <property type="term" value="F:rRNA (guanine-N7-)-methyltransferase activity"/>
    <property type="evidence" value="ECO:0007669"/>
    <property type="project" value="UniProtKB-UniRule"/>
</dbReference>
<feature type="binding site" evidence="6">
    <location>
        <position position="154"/>
    </location>
    <ligand>
        <name>S-adenosyl-L-methionine</name>
        <dbReference type="ChEBI" id="CHEBI:59789"/>
    </ligand>
</feature>
<reference evidence="7 8" key="1">
    <citation type="submission" date="2019-03" db="EMBL/GenBank/DDBJ databases">
        <title>Genomic Encyclopedia of Type Strains, Phase IV (KMG-IV): sequencing the most valuable type-strain genomes for metagenomic binning, comparative biology and taxonomic classification.</title>
        <authorList>
            <person name="Goeker M."/>
        </authorList>
    </citation>
    <scope>NUCLEOTIDE SEQUENCE [LARGE SCALE GENOMIC DNA]</scope>
    <source>
        <strain evidence="7 8">DSM 103428</strain>
    </source>
</reference>
<protein>
    <recommendedName>
        <fullName evidence="6">Ribosomal RNA small subunit methyltransferase G</fullName>
        <ecNumber evidence="6">2.1.1.-</ecNumber>
    </recommendedName>
    <alternativeName>
        <fullName evidence="6">16S rRNA 7-methylguanosine methyltransferase</fullName>
        <shortName evidence="6">16S rRNA m7G methyltransferase</shortName>
    </alternativeName>
</protein>